<evidence type="ECO:0000313" key="4">
    <source>
        <dbReference type="EMBL" id="ELT99608.1"/>
    </source>
</evidence>
<dbReference type="EnsemblMetazoa" id="CapteT20923">
    <property type="protein sequence ID" value="CapteP20923"/>
    <property type="gene ID" value="CapteG20923"/>
</dbReference>
<dbReference type="FunFam" id="3.20.20.100:FF:000004">
    <property type="entry name" value="Oxidoreductase, aldo/keto reductase"/>
    <property type="match status" value="1"/>
</dbReference>
<organism evidence="4">
    <name type="scientific">Capitella teleta</name>
    <name type="common">Polychaete worm</name>
    <dbReference type="NCBI Taxonomy" id="283909"/>
    <lineage>
        <taxon>Eukaryota</taxon>
        <taxon>Metazoa</taxon>
        <taxon>Spiralia</taxon>
        <taxon>Lophotrochozoa</taxon>
        <taxon>Annelida</taxon>
        <taxon>Polychaeta</taxon>
        <taxon>Sedentaria</taxon>
        <taxon>Scolecida</taxon>
        <taxon>Capitellidae</taxon>
        <taxon>Capitella</taxon>
    </lineage>
</organism>
<dbReference type="GO" id="GO:0016491">
    <property type="term" value="F:oxidoreductase activity"/>
    <property type="evidence" value="ECO:0007669"/>
    <property type="project" value="UniProtKB-KW"/>
</dbReference>
<dbReference type="InterPro" id="IPR020471">
    <property type="entry name" value="AKR"/>
</dbReference>
<evidence type="ECO:0000259" key="3">
    <source>
        <dbReference type="Pfam" id="PF00248"/>
    </source>
</evidence>
<dbReference type="STRING" id="283909.R7U074"/>
<dbReference type="CDD" id="cd19081">
    <property type="entry name" value="AKR_AKR9C1"/>
    <property type="match status" value="1"/>
</dbReference>
<dbReference type="PANTHER" id="PTHR43364:SF4">
    <property type="entry name" value="NAD(P)-LINKED OXIDOREDUCTASE SUPERFAMILY PROTEIN"/>
    <property type="match status" value="1"/>
</dbReference>
<dbReference type="Pfam" id="PF00248">
    <property type="entry name" value="Aldo_ket_red"/>
    <property type="match status" value="1"/>
</dbReference>
<protein>
    <recommendedName>
        <fullName evidence="3">NADP-dependent oxidoreductase domain-containing protein</fullName>
    </recommendedName>
</protein>
<dbReference type="Proteomes" id="UP000014760">
    <property type="component" value="Unassembled WGS sequence"/>
</dbReference>
<dbReference type="OrthoDB" id="48988at2759"/>
<evidence type="ECO:0000313" key="5">
    <source>
        <dbReference type="EnsemblMetazoa" id="CapteP20923"/>
    </source>
</evidence>
<accession>R7U074</accession>
<evidence type="ECO:0000313" key="6">
    <source>
        <dbReference type="Proteomes" id="UP000014760"/>
    </source>
</evidence>
<dbReference type="PRINTS" id="PR00069">
    <property type="entry name" value="ALDKETRDTASE"/>
</dbReference>
<dbReference type="EMBL" id="KB306710">
    <property type="protein sequence ID" value="ELT99608.1"/>
    <property type="molecule type" value="Genomic_DNA"/>
</dbReference>
<reference evidence="4 6" key="2">
    <citation type="journal article" date="2013" name="Nature">
        <title>Insights into bilaterian evolution from three spiralian genomes.</title>
        <authorList>
            <person name="Simakov O."/>
            <person name="Marletaz F."/>
            <person name="Cho S.J."/>
            <person name="Edsinger-Gonzales E."/>
            <person name="Havlak P."/>
            <person name="Hellsten U."/>
            <person name="Kuo D.H."/>
            <person name="Larsson T."/>
            <person name="Lv J."/>
            <person name="Arendt D."/>
            <person name="Savage R."/>
            <person name="Osoegawa K."/>
            <person name="de Jong P."/>
            <person name="Grimwood J."/>
            <person name="Chapman J.A."/>
            <person name="Shapiro H."/>
            <person name="Aerts A."/>
            <person name="Otillar R.P."/>
            <person name="Terry A.Y."/>
            <person name="Boore J.L."/>
            <person name="Grigoriev I.V."/>
            <person name="Lindberg D.R."/>
            <person name="Seaver E.C."/>
            <person name="Weisblat D.A."/>
            <person name="Putnam N.H."/>
            <person name="Rokhsar D.S."/>
        </authorList>
    </citation>
    <scope>NUCLEOTIDE SEQUENCE</scope>
    <source>
        <strain evidence="4 6">I ESC-2004</strain>
    </source>
</reference>
<dbReference type="PANTHER" id="PTHR43364">
    <property type="entry name" value="NADH-SPECIFIC METHYLGLYOXAL REDUCTASE-RELATED"/>
    <property type="match status" value="1"/>
</dbReference>
<dbReference type="EMBL" id="AMQN01009967">
    <property type="status" value="NOT_ANNOTATED_CDS"/>
    <property type="molecule type" value="Genomic_DNA"/>
</dbReference>
<feature type="domain" description="NADP-dependent oxidoreductase" evidence="3">
    <location>
        <begin position="20"/>
        <end position="338"/>
    </location>
</feature>
<evidence type="ECO:0000256" key="2">
    <source>
        <dbReference type="ARBA" id="ARBA00038157"/>
    </source>
</evidence>
<dbReference type="HOGENOM" id="CLU_023205_2_0_1"/>
<reference evidence="6" key="1">
    <citation type="submission" date="2012-12" db="EMBL/GenBank/DDBJ databases">
        <authorList>
            <person name="Hellsten U."/>
            <person name="Grimwood J."/>
            <person name="Chapman J.A."/>
            <person name="Shapiro H."/>
            <person name="Aerts A."/>
            <person name="Otillar R.P."/>
            <person name="Terry A.Y."/>
            <person name="Boore J.L."/>
            <person name="Simakov O."/>
            <person name="Marletaz F."/>
            <person name="Cho S.-J."/>
            <person name="Edsinger-Gonzales E."/>
            <person name="Havlak P."/>
            <person name="Kuo D.-H."/>
            <person name="Larsson T."/>
            <person name="Lv J."/>
            <person name="Arendt D."/>
            <person name="Savage R."/>
            <person name="Osoegawa K."/>
            <person name="de Jong P."/>
            <person name="Lindberg D.R."/>
            <person name="Seaver E.C."/>
            <person name="Weisblat D.A."/>
            <person name="Putnam N.H."/>
            <person name="Grigoriev I.V."/>
            <person name="Rokhsar D.S."/>
        </authorList>
    </citation>
    <scope>NUCLEOTIDE SEQUENCE</scope>
    <source>
        <strain evidence="6">I ESC-2004</strain>
    </source>
</reference>
<evidence type="ECO:0000256" key="1">
    <source>
        <dbReference type="ARBA" id="ARBA00023002"/>
    </source>
</evidence>
<dbReference type="InterPro" id="IPR023210">
    <property type="entry name" value="NADP_OxRdtase_dom"/>
</dbReference>
<dbReference type="AlphaFoldDB" id="R7U074"/>
<keyword evidence="1" id="KW-0560">Oxidoreductase</keyword>
<dbReference type="OMA" id="PDHDWST"/>
<name>R7U074_CAPTE</name>
<dbReference type="InterPro" id="IPR050523">
    <property type="entry name" value="AKR_Detox_Biosynth"/>
</dbReference>
<gene>
    <name evidence="4" type="ORF">CAPTEDRAFT_20923</name>
</gene>
<dbReference type="Gene3D" id="3.20.20.100">
    <property type="entry name" value="NADP-dependent oxidoreductase domain"/>
    <property type="match status" value="1"/>
</dbReference>
<proteinExistence type="inferred from homology"/>
<keyword evidence="6" id="KW-1185">Reference proteome</keyword>
<reference evidence="5" key="3">
    <citation type="submission" date="2015-06" db="UniProtKB">
        <authorList>
            <consortium name="EnsemblMetazoa"/>
        </authorList>
    </citation>
    <scope>IDENTIFICATION</scope>
</reference>
<dbReference type="InterPro" id="IPR036812">
    <property type="entry name" value="NAD(P)_OxRdtase_dom_sf"/>
</dbReference>
<dbReference type="GO" id="GO:0005829">
    <property type="term" value="C:cytosol"/>
    <property type="evidence" value="ECO:0007669"/>
    <property type="project" value="UniProtKB-ARBA"/>
</dbReference>
<comment type="similarity">
    <text evidence="2">Belongs to the aldo/keto reductase family. Aldo/keto reductase 2 subfamily.</text>
</comment>
<sequence length="362" mass="40692">MNGGKLSYRFLGGSGLKVSEICLGTMTFGERKDGLVQCSENESHAILDKFVEMGGNFIDTADIYCNGLSEEILGNWLKKNSQKRERYVIATKLRSPMSDHANGCGLSRSHIMQAVDDSLRRLRTSYIDLYQIHCWDDGVPIEETVSAMNDLVRMGKVRYVGASNVLGWQMQKIVELCRQKGYQPWVSLQQQYNLLCRQSEFEVFDVCQNEGVGVLPWSPLKGGWLSGKIRRETTSSSLDPKSRIGWASEAAGRANQAAPSYDQFANEKTWKLLDLMESIGQKHGKSVAQVALRWLLEKNVVSSVVIGVKTLKQLEENCGAAIGWKMTADEVSALDEASEYDVPYPYEMVRRLNKDRKRNKIA</sequence>
<dbReference type="SUPFAM" id="SSF51430">
    <property type="entry name" value="NAD(P)-linked oxidoreductase"/>
    <property type="match status" value="1"/>
</dbReference>